<feature type="compositionally biased region" description="Basic and acidic residues" evidence="1">
    <location>
        <begin position="925"/>
        <end position="940"/>
    </location>
</feature>
<evidence type="ECO:0000313" key="3">
    <source>
        <dbReference type="Proteomes" id="UP001412239"/>
    </source>
</evidence>
<feature type="region of interest" description="Disordered" evidence="1">
    <location>
        <begin position="808"/>
        <end position="885"/>
    </location>
</feature>
<feature type="compositionally biased region" description="Basic and acidic residues" evidence="1">
    <location>
        <begin position="488"/>
        <end position="514"/>
    </location>
</feature>
<gene>
    <name evidence="2" type="ORF">GSTUAT00002014001</name>
</gene>
<accession>A0A292Q4X2</accession>
<proteinExistence type="predicted"/>
<name>A0A292Q4X2_9PEZI</name>
<feature type="region of interest" description="Disordered" evidence="1">
    <location>
        <begin position="670"/>
        <end position="694"/>
    </location>
</feature>
<keyword evidence="3" id="KW-1185">Reference proteome</keyword>
<dbReference type="Proteomes" id="UP001412239">
    <property type="component" value="Unassembled WGS sequence"/>
</dbReference>
<evidence type="ECO:0000256" key="1">
    <source>
        <dbReference type="SAM" id="MobiDB-lite"/>
    </source>
</evidence>
<dbReference type="EMBL" id="LN890966">
    <property type="protein sequence ID" value="CUS13803.1"/>
    <property type="molecule type" value="Genomic_DNA"/>
</dbReference>
<organism evidence="2 3">
    <name type="scientific">Tuber aestivum</name>
    <name type="common">summer truffle</name>
    <dbReference type="NCBI Taxonomy" id="59557"/>
    <lineage>
        <taxon>Eukaryota</taxon>
        <taxon>Fungi</taxon>
        <taxon>Dikarya</taxon>
        <taxon>Ascomycota</taxon>
        <taxon>Pezizomycotina</taxon>
        <taxon>Pezizomycetes</taxon>
        <taxon>Pezizales</taxon>
        <taxon>Tuberaceae</taxon>
        <taxon>Tuber</taxon>
    </lineage>
</organism>
<dbReference type="AlphaFoldDB" id="A0A292Q4X2"/>
<feature type="region of interest" description="Disordered" evidence="1">
    <location>
        <begin position="482"/>
        <end position="514"/>
    </location>
</feature>
<feature type="region of interest" description="Disordered" evidence="1">
    <location>
        <begin position="204"/>
        <end position="235"/>
    </location>
</feature>
<evidence type="ECO:0000313" key="2">
    <source>
        <dbReference type="EMBL" id="CUS13803.1"/>
    </source>
</evidence>
<sequence length="975" mass="107221">MAEIPVWQTSAFFPPAPLPCGYFCDAEEIRHQEHLHRVSHAQFLYSHRTDSPEAMRVYRDFLREQNAWMAEQEELREREAQRAMKVYMDLASRWAEEWRRLESGETVEDSLIQTAAAHILNSLFEPDHPGSCADPIPWRDGSTPESISPLNLPESLIDWKKSRNSCKGLPRVKAECTLGDFPGFNRVDGSATTKIQNPVLDPAKATRKPQQNLEGQVRCKSLGPGGGRSSGLDRRLGTNKSVVQPIISSPPPGLGPPKKCRAASFNTSKPPSPMTSIVRQDRGLVGGEIIKICSHKRWTDGGYLLYETLWRPYGIDIPPLRLWVKSDHFVDVKMKILLADYHSRNKLGTVHSKPKRGLQTSGSLGVKEIRDALDERKLSLIASGRYNDRTAGLLGKCRWMMRGEWQQRGRGWAAAIEVAERWRQAWQDADKAEGQIRLNLEREAAPAAPEAAVNADRNGITCSKEVKSKVAPSPPVVFIDSSPSLGQRDGEHAIDSERDHSLRRISRDPHKVTRNDEEEWRSFFGGIDCLDPVVVDVTDSSTIGGISESGGITRTFPDAVETWRIGRSGSLTPEVRNMNRTKGGFINLLKQDRFTRKSISEAASTPVSVHSVSERGSYLAHERETIFSRLFIKDGYRGGSMDAATPAAYKPILQPSGVTEAPGVLGGTSAAVSRPLDGETHEGHPGPRNEVPPLNYTATQEEVGGGDGRAQAAVAGGILTRDVATQTSSSTESLARLGIGQSVIMSTTSTRTIGEQLDDDWRVRFLNLFSHTPGLSNLLAGARAYTGDCGLTQAAEYVHGPVESFGGGSGHLSSLGREEATEGDPGGHTGHKKENGPKNKKHKRGMAAESGRNPDPPPRLACPQLLAPPQDGVPLPPDEVRGQGGSWSIEESLVQGVPPAEGGAPTKQELVTKALNDSKKRAKARGKELKSKKQEEGLTREEYKEYKKLKRLLVRYQATRWFLGQVDILIERHRR</sequence>
<reference evidence="2" key="1">
    <citation type="submission" date="2015-10" db="EMBL/GenBank/DDBJ databases">
        <authorList>
            <person name="Regsiter A."/>
            <person name="william w."/>
        </authorList>
    </citation>
    <scope>NUCLEOTIDE SEQUENCE</scope>
    <source>
        <strain evidence="2">Montdore</strain>
    </source>
</reference>
<feature type="compositionally biased region" description="Basic and acidic residues" evidence="1">
    <location>
        <begin position="676"/>
        <end position="687"/>
    </location>
</feature>
<protein>
    <submittedName>
        <fullName evidence="2">Uncharacterized protein</fullName>
    </submittedName>
</protein>
<feature type="region of interest" description="Disordered" evidence="1">
    <location>
        <begin position="917"/>
        <end position="940"/>
    </location>
</feature>